<protein>
    <recommendedName>
        <fullName evidence="4 12">Ribosomal RNA small subunit methyltransferase E</fullName>
        <ecNumber evidence="3 12">2.1.1.193</ecNumber>
    </recommendedName>
</protein>
<comment type="catalytic activity">
    <reaction evidence="11 12">
        <text>uridine(1498) in 16S rRNA + S-adenosyl-L-methionine = N(3)-methyluridine(1498) in 16S rRNA + S-adenosyl-L-homocysteine + H(+)</text>
        <dbReference type="Rhea" id="RHEA:42920"/>
        <dbReference type="Rhea" id="RHEA-COMP:10283"/>
        <dbReference type="Rhea" id="RHEA-COMP:10284"/>
        <dbReference type="ChEBI" id="CHEBI:15378"/>
        <dbReference type="ChEBI" id="CHEBI:57856"/>
        <dbReference type="ChEBI" id="CHEBI:59789"/>
        <dbReference type="ChEBI" id="CHEBI:65315"/>
        <dbReference type="ChEBI" id="CHEBI:74502"/>
        <dbReference type="EC" id="2.1.1.193"/>
    </reaction>
</comment>
<keyword evidence="8 12" id="KW-0808">Transferase</keyword>
<dbReference type="PANTHER" id="PTHR30027">
    <property type="entry name" value="RIBOSOMAL RNA SMALL SUBUNIT METHYLTRANSFERASE E"/>
    <property type="match status" value="1"/>
</dbReference>
<keyword evidence="5 12" id="KW-0963">Cytoplasm</keyword>
<dbReference type="InterPro" id="IPR015947">
    <property type="entry name" value="PUA-like_sf"/>
</dbReference>
<comment type="subcellular location">
    <subcellularLocation>
        <location evidence="1 12">Cytoplasm</location>
    </subcellularLocation>
</comment>
<dbReference type="Pfam" id="PF04452">
    <property type="entry name" value="Methyltrans_RNA"/>
    <property type="match status" value="1"/>
</dbReference>
<dbReference type="InterPro" id="IPR006700">
    <property type="entry name" value="RsmE"/>
</dbReference>
<organism evidence="14 15">
    <name type="scientific">Fundicoccus culcitae</name>
    <dbReference type="NCBI Taxonomy" id="2969821"/>
    <lineage>
        <taxon>Bacteria</taxon>
        <taxon>Bacillati</taxon>
        <taxon>Bacillota</taxon>
        <taxon>Bacilli</taxon>
        <taxon>Lactobacillales</taxon>
        <taxon>Aerococcaceae</taxon>
        <taxon>Fundicoccus</taxon>
    </lineage>
</organism>
<name>A0ABY5P6G4_9LACT</name>
<dbReference type="PIRSF" id="PIRSF015601">
    <property type="entry name" value="MTase_slr0722"/>
    <property type="match status" value="1"/>
</dbReference>
<keyword evidence="9 12" id="KW-0949">S-adenosyl-L-methionine</keyword>
<dbReference type="NCBIfam" id="TIGR00046">
    <property type="entry name" value="RsmE family RNA methyltransferase"/>
    <property type="match status" value="1"/>
</dbReference>
<dbReference type="Proteomes" id="UP001315967">
    <property type="component" value="Chromosome"/>
</dbReference>
<dbReference type="GO" id="GO:0008168">
    <property type="term" value="F:methyltransferase activity"/>
    <property type="evidence" value="ECO:0007669"/>
    <property type="project" value="UniProtKB-KW"/>
</dbReference>
<dbReference type="EMBL" id="CP102453">
    <property type="protein sequence ID" value="UUX34328.1"/>
    <property type="molecule type" value="Genomic_DNA"/>
</dbReference>
<evidence type="ECO:0000313" key="15">
    <source>
        <dbReference type="Proteomes" id="UP001315967"/>
    </source>
</evidence>
<dbReference type="SUPFAM" id="SSF88697">
    <property type="entry name" value="PUA domain-like"/>
    <property type="match status" value="1"/>
</dbReference>
<evidence type="ECO:0000256" key="11">
    <source>
        <dbReference type="ARBA" id="ARBA00047944"/>
    </source>
</evidence>
<evidence type="ECO:0000256" key="10">
    <source>
        <dbReference type="ARBA" id="ARBA00025699"/>
    </source>
</evidence>
<dbReference type="GO" id="GO:0032259">
    <property type="term" value="P:methylation"/>
    <property type="evidence" value="ECO:0007669"/>
    <property type="project" value="UniProtKB-KW"/>
</dbReference>
<evidence type="ECO:0000256" key="12">
    <source>
        <dbReference type="PIRNR" id="PIRNR015601"/>
    </source>
</evidence>
<evidence type="ECO:0000256" key="6">
    <source>
        <dbReference type="ARBA" id="ARBA00022552"/>
    </source>
</evidence>
<dbReference type="InterPro" id="IPR046886">
    <property type="entry name" value="RsmE_MTase_dom"/>
</dbReference>
<dbReference type="NCBIfam" id="NF008691">
    <property type="entry name" value="PRK11713.1-4"/>
    <property type="match status" value="1"/>
</dbReference>
<evidence type="ECO:0000256" key="2">
    <source>
        <dbReference type="ARBA" id="ARBA00005528"/>
    </source>
</evidence>
<dbReference type="SUPFAM" id="SSF75217">
    <property type="entry name" value="alpha/beta knot"/>
    <property type="match status" value="1"/>
</dbReference>
<evidence type="ECO:0000256" key="1">
    <source>
        <dbReference type="ARBA" id="ARBA00004496"/>
    </source>
</evidence>
<dbReference type="InterPro" id="IPR029028">
    <property type="entry name" value="Alpha/beta_knot_MTases"/>
</dbReference>
<feature type="domain" description="Ribosomal RNA small subunit methyltransferase E methyltransferase" evidence="13">
    <location>
        <begin position="75"/>
        <end position="244"/>
    </location>
</feature>
<comment type="function">
    <text evidence="10 12">Specifically methylates the N3 position of the uracil ring of uridine 1498 (m3U1498) in 16S rRNA. Acts on the fully assembled 30S ribosomal subunit.</text>
</comment>
<keyword evidence="6 12" id="KW-0698">rRNA processing</keyword>
<gene>
    <name evidence="14" type="ORF">NRE15_01380</name>
</gene>
<evidence type="ECO:0000259" key="13">
    <source>
        <dbReference type="Pfam" id="PF04452"/>
    </source>
</evidence>
<sequence length="254" mass="28781">MQRYFVEIPKITIGDTLTLNQNDSHHLIRVMRAKLNTEILVVDSQQQVFIAAFIRANDQQLAEVKVLTAYQQSVEMPVAVTIACGLSKHDKIDTIVQKGTECGMDAFIPLALDRDVVQWTHNKSLAKIERLKKIAKEAAEQSHRQKIPEIKDLMNLNQLFEICWQYDYLLVAYEETARSTEQSQLSQVFNQLERGKRILIVFGSEGGLTANEITLLEANGFTACSLGPRILRAETAPIFFLSALSYKIEIENKI</sequence>
<reference evidence="14 15" key="1">
    <citation type="submission" date="2022-08" db="EMBL/GenBank/DDBJ databases">
        <title>Aerococcaceae sp. nov isolated from spoiled eye mask.</title>
        <authorList>
            <person name="Zhou G."/>
            <person name="Xie X.-B."/>
            <person name="Shi Q.-S."/>
            <person name="Wang Y.-S."/>
            <person name="Wen X."/>
            <person name="Peng H."/>
            <person name="Yang X.-J."/>
            <person name="Tao H.-B."/>
            <person name="Huang X.-M."/>
        </authorList>
    </citation>
    <scope>NUCLEOTIDE SEQUENCE [LARGE SCALE GENOMIC DNA]</scope>
    <source>
        <strain evidence="15">DM20194951</strain>
    </source>
</reference>
<dbReference type="EC" id="2.1.1.193" evidence="3 12"/>
<dbReference type="CDD" id="cd18084">
    <property type="entry name" value="RsmE-like"/>
    <property type="match status" value="1"/>
</dbReference>
<dbReference type="InterPro" id="IPR029026">
    <property type="entry name" value="tRNA_m1G_MTases_N"/>
</dbReference>
<evidence type="ECO:0000256" key="5">
    <source>
        <dbReference type="ARBA" id="ARBA00022490"/>
    </source>
</evidence>
<dbReference type="RefSeq" id="WP_313793831.1">
    <property type="nucleotide sequence ID" value="NZ_CP102453.1"/>
</dbReference>
<evidence type="ECO:0000256" key="7">
    <source>
        <dbReference type="ARBA" id="ARBA00022603"/>
    </source>
</evidence>
<evidence type="ECO:0000313" key="14">
    <source>
        <dbReference type="EMBL" id="UUX34328.1"/>
    </source>
</evidence>
<keyword evidence="7 12" id="KW-0489">Methyltransferase</keyword>
<evidence type="ECO:0000256" key="4">
    <source>
        <dbReference type="ARBA" id="ARBA00013673"/>
    </source>
</evidence>
<proteinExistence type="inferred from homology"/>
<comment type="similarity">
    <text evidence="2 12">Belongs to the RNA methyltransferase RsmE family.</text>
</comment>
<evidence type="ECO:0000256" key="8">
    <source>
        <dbReference type="ARBA" id="ARBA00022679"/>
    </source>
</evidence>
<accession>A0ABY5P6G4</accession>
<evidence type="ECO:0000256" key="3">
    <source>
        <dbReference type="ARBA" id="ARBA00012328"/>
    </source>
</evidence>
<dbReference type="Gene3D" id="3.40.1280.10">
    <property type="match status" value="1"/>
</dbReference>
<keyword evidence="15" id="KW-1185">Reference proteome</keyword>
<dbReference type="PANTHER" id="PTHR30027:SF3">
    <property type="entry name" value="16S RRNA (URACIL(1498)-N(3))-METHYLTRANSFERASE"/>
    <property type="match status" value="1"/>
</dbReference>
<evidence type="ECO:0000256" key="9">
    <source>
        <dbReference type="ARBA" id="ARBA00022691"/>
    </source>
</evidence>